<dbReference type="Proteomes" id="UP001642260">
    <property type="component" value="Unassembled WGS sequence"/>
</dbReference>
<evidence type="ECO:0000313" key="2">
    <source>
        <dbReference type="Proteomes" id="UP001642260"/>
    </source>
</evidence>
<proteinExistence type="predicted"/>
<comment type="caution">
    <text evidence="1">The sequence shown here is derived from an EMBL/GenBank/DDBJ whole genome shotgun (WGS) entry which is preliminary data.</text>
</comment>
<accession>A0ABC8LT12</accession>
<keyword evidence="2" id="KW-1185">Reference proteome</keyword>
<dbReference type="AlphaFoldDB" id="A0ABC8LT12"/>
<protein>
    <submittedName>
        <fullName evidence="1">Uncharacterized protein</fullName>
    </submittedName>
</protein>
<gene>
    <name evidence="1" type="ORF">ERUC_LOCUS39101</name>
</gene>
<organism evidence="1 2">
    <name type="scientific">Eruca vesicaria subsp. sativa</name>
    <name type="common">Garden rocket</name>
    <name type="synonym">Eruca sativa</name>
    <dbReference type="NCBI Taxonomy" id="29727"/>
    <lineage>
        <taxon>Eukaryota</taxon>
        <taxon>Viridiplantae</taxon>
        <taxon>Streptophyta</taxon>
        <taxon>Embryophyta</taxon>
        <taxon>Tracheophyta</taxon>
        <taxon>Spermatophyta</taxon>
        <taxon>Magnoliopsida</taxon>
        <taxon>eudicotyledons</taxon>
        <taxon>Gunneridae</taxon>
        <taxon>Pentapetalae</taxon>
        <taxon>rosids</taxon>
        <taxon>malvids</taxon>
        <taxon>Brassicales</taxon>
        <taxon>Brassicaceae</taxon>
        <taxon>Brassiceae</taxon>
        <taxon>Eruca</taxon>
    </lineage>
</organism>
<evidence type="ECO:0000313" key="1">
    <source>
        <dbReference type="EMBL" id="CAH8386618.1"/>
    </source>
</evidence>
<reference evidence="1 2" key="1">
    <citation type="submission" date="2022-03" db="EMBL/GenBank/DDBJ databases">
        <authorList>
            <person name="Macdonald S."/>
            <person name="Ahmed S."/>
            <person name="Newling K."/>
        </authorList>
    </citation>
    <scope>NUCLEOTIDE SEQUENCE [LARGE SCALE GENOMIC DNA]</scope>
</reference>
<dbReference type="EMBL" id="CAKOAT010712932">
    <property type="protein sequence ID" value="CAH8386618.1"/>
    <property type="molecule type" value="Genomic_DNA"/>
</dbReference>
<name>A0ABC8LT12_ERUVS</name>
<sequence length="62" mass="6636">MSIFEYNGSAVVAMVGKNGFAWPVIVRSVCSYRGSAPISREYSGSTLVFSSAFQVSSPVSEH</sequence>